<feature type="transmembrane region" description="Helical" evidence="5">
    <location>
        <begin position="221"/>
        <end position="244"/>
    </location>
</feature>
<accession>A0ABN2E7B1</accession>
<feature type="transmembrane region" description="Helical" evidence="5">
    <location>
        <begin position="180"/>
        <end position="200"/>
    </location>
</feature>
<evidence type="ECO:0000256" key="2">
    <source>
        <dbReference type="ARBA" id="ARBA00022692"/>
    </source>
</evidence>
<feature type="transmembrane region" description="Helical" evidence="5">
    <location>
        <begin position="7"/>
        <end position="26"/>
    </location>
</feature>
<protein>
    <submittedName>
        <fullName evidence="6">Divalent metal cation transporter</fullName>
    </submittedName>
</protein>
<feature type="transmembrane region" description="Helical" evidence="5">
    <location>
        <begin position="329"/>
        <end position="353"/>
    </location>
</feature>
<dbReference type="Proteomes" id="UP001500393">
    <property type="component" value="Unassembled WGS sequence"/>
</dbReference>
<evidence type="ECO:0000256" key="5">
    <source>
        <dbReference type="SAM" id="Phobius"/>
    </source>
</evidence>
<evidence type="ECO:0000256" key="3">
    <source>
        <dbReference type="ARBA" id="ARBA00022989"/>
    </source>
</evidence>
<feature type="transmembrane region" description="Helical" evidence="5">
    <location>
        <begin position="273"/>
        <end position="294"/>
    </location>
</feature>
<feature type="transmembrane region" description="Helical" evidence="5">
    <location>
        <begin position="117"/>
        <end position="135"/>
    </location>
</feature>
<comment type="subcellular location">
    <subcellularLocation>
        <location evidence="1">Membrane</location>
        <topology evidence="1">Multi-pass membrane protein</topology>
    </subcellularLocation>
</comment>
<feature type="transmembrane region" description="Helical" evidence="5">
    <location>
        <begin position="306"/>
        <end position="323"/>
    </location>
</feature>
<sequence length="396" mass="41259">MKTSTRSTLIGAMFLMATSAIGPGFITQTTTFTVQLGAAFAFAIAVSILVDIALQLNVWRVIGVSGRRAQELGNLVFPGLGWAMAALLFVGGLVFNIGNVSGSGLGTDAMFGLDPKLGGALSALVAIGIFVSKRAGLAMDRIVFVLGLLMIVLTTYIAITSGPPVGQALKNVVLPEQVEFLAITTLIGGTIGGYIVYAGAHRLLDSGITGPQHIRDITRGSVTGILITGVMRIVLFLAIFGVVAGGAKLDPASPAASAFGQAAGEVGLRVFGIVLWAAAITSVIGASYTTVSFITSRTRTSDRMRTALVVAFIVVTTIIYVSVGTAPTTLLVFAGAFNGLLLPVGIGVLLWVAWRRKDLLNGYRYPAWLLGIGGAAWLLTIYLAVRSVRPVIDLFS</sequence>
<feature type="transmembrane region" description="Helical" evidence="5">
    <location>
        <begin position="32"/>
        <end position="54"/>
    </location>
</feature>
<feature type="transmembrane region" description="Helical" evidence="5">
    <location>
        <begin position="365"/>
        <end position="385"/>
    </location>
</feature>
<feature type="transmembrane region" description="Helical" evidence="5">
    <location>
        <begin position="75"/>
        <end position="97"/>
    </location>
</feature>
<organism evidence="6 7">
    <name type="scientific">Kribbella sancticallisti</name>
    <dbReference type="NCBI Taxonomy" id="460087"/>
    <lineage>
        <taxon>Bacteria</taxon>
        <taxon>Bacillati</taxon>
        <taxon>Actinomycetota</taxon>
        <taxon>Actinomycetes</taxon>
        <taxon>Propionibacteriales</taxon>
        <taxon>Kribbellaceae</taxon>
        <taxon>Kribbella</taxon>
    </lineage>
</organism>
<evidence type="ECO:0000256" key="1">
    <source>
        <dbReference type="ARBA" id="ARBA00004141"/>
    </source>
</evidence>
<gene>
    <name evidence="6" type="ORF">GCM10009789_57180</name>
</gene>
<evidence type="ECO:0000313" key="7">
    <source>
        <dbReference type="Proteomes" id="UP001500393"/>
    </source>
</evidence>
<keyword evidence="4 5" id="KW-0472">Membrane</keyword>
<comment type="caution">
    <text evidence="6">The sequence shown here is derived from an EMBL/GenBank/DDBJ whole genome shotgun (WGS) entry which is preliminary data.</text>
</comment>
<keyword evidence="3 5" id="KW-1133">Transmembrane helix</keyword>
<dbReference type="Pfam" id="PF01566">
    <property type="entry name" value="Nramp"/>
    <property type="match status" value="1"/>
</dbReference>
<keyword evidence="2 5" id="KW-0812">Transmembrane</keyword>
<proteinExistence type="predicted"/>
<keyword evidence="7" id="KW-1185">Reference proteome</keyword>
<feature type="transmembrane region" description="Helical" evidence="5">
    <location>
        <begin position="142"/>
        <end position="160"/>
    </location>
</feature>
<name>A0ABN2E7B1_9ACTN</name>
<evidence type="ECO:0000256" key="4">
    <source>
        <dbReference type="ARBA" id="ARBA00023136"/>
    </source>
</evidence>
<dbReference type="EMBL" id="BAAAOS010000045">
    <property type="protein sequence ID" value="GAA1595810.1"/>
    <property type="molecule type" value="Genomic_DNA"/>
</dbReference>
<reference evidence="6 7" key="1">
    <citation type="journal article" date="2019" name="Int. J. Syst. Evol. Microbiol.">
        <title>The Global Catalogue of Microorganisms (GCM) 10K type strain sequencing project: providing services to taxonomists for standard genome sequencing and annotation.</title>
        <authorList>
            <consortium name="The Broad Institute Genomics Platform"/>
            <consortium name="The Broad Institute Genome Sequencing Center for Infectious Disease"/>
            <person name="Wu L."/>
            <person name="Ma J."/>
        </authorList>
    </citation>
    <scope>NUCLEOTIDE SEQUENCE [LARGE SCALE GENOMIC DNA]</scope>
    <source>
        <strain evidence="6 7">JCM 14969</strain>
    </source>
</reference>
<dbReference type="InterPro" id="IPR001046">
    <property type="entry name" value="NRAMP_fam"/>
</dbReference>
<evidence type="ECO:0000313" key="6">
    <source>
        <dbReference type="EMBL" id="GAA1595810.1"/>
    </source>
</evidence>